<feature type="compositionally biased region" description="Basic and acidic residues" evidence="1">
    <location>
        <begin position="94"/>
        <end position="110"/>
    </location>
</feature>
<evidence type="ECO:0000256" key="1">
    <source>
        <dbReference type="SAM" id="MobiDB-lite"/>
    </source>
</evidence>
<dbReference type="RefSeq" id="WP_322491059.1">
    <property type="nucleotide sequence ID" value="NZ_JAXUBM010000006.1"/>
</dbReference>
<dbReference type="Proteomes" id="UP001292116">
    <property type="component" value="Unassembled WGS sequence"/>
</dbReference>
<gene>
    <name evidence="2" type="ORF">SOW75_07910</name>
</gene>
<evidence type="ECO:0000313" key="2">
    <source>
        <dbReference type="EMBL" id="MDZ5738110.1"/>
    </source>
</evidence>
<organism evidence="2 3">
    <name type="scientific">Pseudomonas asiatica</name>
    <dbReference type="NCBI Taxonomy" id="2219225"/>
    <lineage>
        <taxon>Bacteria</taxon>
        <taxon>Pseudomonadati</taxon>
        <taxon>Pseudomonadota</taxon>
        <taxon>Gammaproteobacteria</taxon>
        <taxon>Pseudomonadales</taxon>
        <taxon>Pseudomonadaceae</taxon>
        <taxon>Pseudomonas</taxon>
    </lineage>
</organism>
<protein>
    <submittedName>
        <fullName evidence="2">Uncharacterized protein</fullName>
    </submittedName>
</protein>
<comment type="caution">
    <text evidence="2">The sequence shown here is derived from an EMBL/GenBank/DDBJ whole genome shotgun (WGS) entry which is preliminary data.</text>
</comment>
<dbReference type="EMBL" id="JAXUBM010000006">
    <property type="protein sequence ID" value="MDZ5738110.1"/>
    <property type="molecule type" value="Genomic_DNA"/>
</dbReference>
<sequence>MTRFPLTHAVGVTAEEVARLGNTYSAKDLRGIQRKLTATAGELRTLANSRHRGGGLIANLGALLTPEQCQLLLDTAQLVESVGNSVTHAKEKRVRHEKDTKKRQDARDAHAKQLVAQTYPLPADTSEQQLDVIKAALILNRAQQHCSYYSAADYNLFIRNELKPPVRTYGRTIEQIRAGNLAALRFELIRGLQEHLAYDDGSSVEDRLRLLQEKVAEAVGQAVLTPDERETLRLWKEALAPAAEQQEPKP</sequence>
<evidence type="ECO:0000313" key="3">
    <source>
        <dbReference type="Proteomes" id="UP001292116"/>
    </source>
</evidence>
<proteinExistence type="predicted"/>
<feature type="region of interest" description="Disordered" evidence="1">
    <location>
        <begin position="87"/>
        <end position="110"/>
    </location>
</feature>
<reference evidence="2 3" key="1">
    <citation type="submission" date="2023-11" db="EMBL/GenBank/DDBJ databases">
        <title>Draft genomes analysis of Pseudomonas asiatica isolated from milk, feces and farm soil of cows suffering from clinical mastitis.</title>
        <authorList>
            <person name="Rahman T."/>
            <person name="Das Z.C."/>
            <person name="Hoque M.N."/>
        </authorList>
    </citation>
    <scope>NUCLEOTIDE SEQUENCE [LARGE SCALE GENOMIC DNA]</scope>
    <source>
        <strain evidence="2 3">2F2</strain>
    </source>
</reference>
<keyword evidence="3" id="KW-1185">Reference proteome</keyword>
<accession>A0ABU5KW05</accession>
<name>A0ABU5KW05_9PSED</name>